<sequence length="439" mass="47181">MTTTLPCATEPAAYAAPGPTTDGPTDPDAPSLPSLQARFRPVFDRIAQGAAERERTRSLAHEPIAWLRDSGFTALRVPRRLGGAGASVEQLFALWTELAEADSNVAQILRPHFGFLDRVLIDRDTATQARWLPLAARGAVFGNATTEVGTGTLGTLQTTLVPDPQPGWWRLDGRKFYSTGTLYADWVTVVARAVEPGKEDQTVHAVVPTSEAGVQRFDDWRGFGQRLTGSGTTVLSQVRVPDDAVIRFPRAQPTPLVAYFQLVHLATLAGIARALQRDAIAYVQARRRVFSHGSATLPKDDPLVQHIVGQLAGTAYIAGLAVADVAAELGRIAREREAGREVPLQQLHALELRTAQAQVAVVDPVLQAAARLFEVGGSSALSEDLALDRHWRNARTLASHNPVLYKARSAGDILLNGADPIYYWHVGVTGVTGVTGVAG</sequence>
<evidence type="ECO:0000259" key="6">
    <source>
        <dbReference type="Pfam" id="PF02771"/>
    </source>
</evidence>
<evidence type="ECO:0000256" key="3">
    <source>
        <dbReference type="ARBA" id="ARBA00049661"/>
    </source>
</evidence>
<dbReference type="InterPro" id="IPR013107">
    <property type="entry name" value="Acyl-CoA_DH_C"/>
</dbReference>
<dbReference type="InterPro" id="IPR050741">
    <property type="entry name" value="Acyl-CoA_dehydrogenase"/>
</dbReference>
<evidence type="ECO:0000256" key="4">
    <source>
        <dbReference type="SAM" id="MobiDB-lite"/>
    </source>
</evidence>
<dbReference type="GO" id="GO:0005737">
    <property type="term" value="C:cytoplasm"/>
    <property type="evidence" value="ECO:0007669"/>
    <property type="project" value="TreeGrafter"/>
</dbReference>
<protein>
    <submittedName>
        <fullName evidence="8">Acyl-CoA dehydrogenase family protein</fullName>
    </submittedName>
</protein>
<dbReference type="InterPro" id="IPR046373">
    <property type="entry name" value="Acyl-CoA_Oxase/DH_mid-dom_sf"/>
</dbReference>
<proteinExistence type="inferred from homology"/>
<reference evidence="8 9" key="1">
    <citation type="submission" date="2020-12" db="EMBL/GenBank/DDBJ databases">
        <title>FDA dAtabase for Regulatory Grade micrObial Sequences (FDA-ARGOS): Supporting development and validation of Infectious Disease Dx tests.</title>
        <authorList>
            <person name="Sproer C."/>
            <person name="Gronow S."/>
            <person name="Severitt S."/>
            <person name="Schroder I."/>
            <person name="Tallon L."/>
            <person name="Sadzewicz L."/>
            <person name="Zhao X."/>
            <person name="Boylan J."/>
            <person name="Ott S."/>
            <person name="Bowen H."/>
            <person name="Vavikolanu K."/>
            <person name="Mehta A."/>
            <person name="Aluvathingal J."/>
            <person name="Nadendla S."/>
            <person name="Lowell S."/>
            <person name="Myers T."/>
            <person name="Yan Y."/>
            <person name="Sichtig H."/>
        </authorList>
    </citation>
    <scope>NUCLEOTIDE SEQUENCE [LARGE SCALE GENOMIC DNA]</scope>
    <source>
        <strain evidence="8 9">FDAARGOS_909</strain>
    </source>
</reference>
<dbReference type="PANTHER" id="PTHR48083">
    <property type="entry name" value="MEDIUM-CHAIN SPECIFIC ACYL-COA DEHYDROGENASE, MITOCHONDRIAL-RELATED"/>
    <property type="match status" value="1"/>
</dbReference>
<feature type="domain" description="Acyl-CoA oxidase/dehydrogenase middle" evidence="5">
    <location>
        <begin position="144"/>
        <end position="238"/>
    </location>
</feature>
<dbReference type="SUPFAM" id="SSF47203">
    <property type="entry name" value="Acyl-CoA dehydrogenase C-terminal domain-like"/>
    <property type="match status" value="1"/>
</dbReference>
<dbReference type="Gene3D" id="1.10.540.10">
    <property type="entry name" value="Acyl-CoA dehydrogenase/oxidase, N-terminal domain"/>
    <property type="match status" value="1"/>
</dbReference>
<evidence type="ECO:0000259" key="7">
    <source>
        <dbReference type="Pfam" id="PF08028"/>
    </source>
</evidence>
<organism evidence="8 9">
    <name type="scientific">Delftia acidovorans</name>
    <name type="common">Pseudomonas acidovorans</name>
    <name type="synonym">Comamonas acidovorans</name>
    <dbReference type="NCBI Taxonomy" id="80866"/>
    <lineage>
        <taxon>Bacteria</taxon>
        <taxon>Pseudomonadati</taxon>
        <taxon>Pseudomonadota</taxon>
        <taxon>Betaproteobacteria</taxon>
        <taxon>Burkholderiales</taxon>
        <taxon>Comamonadaceae</taxon>
        <taxon>Delftia</taxon>
    </lineage>
</organism>
<feature type="domain" description="Acyl-CoA dehydrogenase C-terminal" evidence="7">
    <location>
        <begin position="263"/>
        <end position="401"/>
    </location>
</feature>
<feature type="domain" description="Acyl-CoA dehydrogenase/oxidase N-terminal" evidence="6">
    <location>
        <begin position="44"/>
        <end position="138"/>
    </location>
</feature>
<dbReference type="InterPro" id="IPR006091">
    <property type="entry name" value="Acyl-CoA_Oxase/DH_mid-dom"/>
</dbReference>
<keyword evidence="1" id="KW-0285">Flavoprotein</keyword>
<dbReference type="Pfam" id="PF02771">
    <property type="entry name" value="Acyl-CoA_dh_N"/>
    <property type="match status" value="1"/>
</dbReference>
<dbReference type="InterPro" id="IPR037069">
    <property type="entry name" value="AcylCoA_DH/ox_N_sf"/>
</dbReference>
<accession>A0A7T2S9D8</accession>
<comment type="similarity">
    <text evidence="3">Belongs to the HpaH/HsaA monooxygenase family.</text>
</comment>
<dbReference type="InterPro" id="IPR009100">
    <property type="entry name" value="AcylCoA_DH/oxidase_NM_dom_sf"/>
</dbReference>
<dbReference type="InterPro" id="IPR013786">
    <property type="entry name" value="AcylCoA_DH/ox_N"/>
</dbReference>
<dbReference type="GO" id="GO:0033539">
    <property type="term" value="P:fatty acid beta-oxidation using acyl-CoA dehydrogenase"/>
    <property type="evidence" value="ECO:0007669"/>
    <property type="project" value="TreeGrafter"/>
</dbReference>
<feature type="region of interest" description="Disordered" evidence="4">
    <location>
        <begin position="1"/>
        <end position="32"/>
    </location>
</feature>
<dbReference type="Gene3D" id="1.20.140.10">
    <property type="entry name" value="Butyryl-CoA Dehydrogenase, subunit A, domain 3"/>
    <property type="match status" value="1"/>
</dbReference>
<dbReference type="PANTHER" id="PTHR48083:SF19">
    <property type="entry name" value="FLAVIN-DEPENDENT MONOOXYGENASE, OXYGENASE SUBUNIT HSAA"/>
    <property type="match status" value="1"/>
</dbReference>
<dbReference type="Gene3D" id="2.40.110.10">
    <property type="entry name" value="Butyryl-CoA Dehydrogenase, subunit A, domain 2"/>
    <property type="match status" value="1"/>
</dbReference>
<evidence type="ECO:0000259" key="5">
    <source>
        <dbReference type="Pfam" id="PF02770"/>
    </source>
</evidence>
<dbReference type="GO" id="GO:0003995">
    <property type="term" value="F:acyl-CoA dehydrogenase activity"/>
    <property type="evidence" value="ECO:0007669"/>
    <property type="project" value="TreeGrafter"/>
</dbReference>
<evidence type="ECO:0000313" key="9">
    <source>
        <dbReference type="Proteomes" id="UP000594778"/>
    </source>
</evidence>
<evidence type="ECO:0000313" key="8">
    <source>
        <dbReference type="EMBL" id="QPS11062.1"/>
    </source>
</evidence>
<dbReference type="InterPro" id="IPR036250">
    <property type="entry name" value="AcylCo_DH-like_C"/>
</dbReference>
<feature type="compositionally biased region" description="Low complexity" evidence="4">
    <location>
        <begin position="8"/>
        <end position="29"/>
    </location>
</feature>
<evidence type="ECO:0000256" key="1">
    <source>
        <dbReference type="ARBA" id="ARBA00022630"/>
    </source>
</evidence>
<dbReference type="GO" id="GO:0016712">
    <property type="term" value="F:oxidoreductase activity, acting on paired donors, with incorporation or reduction of molecular oxygen, reduced flavin or flavoprotein as one donor, and incorporation of one atom of oxygen"/>
    <property type="evidence" value="ECO:0007669"/>
    <property type="project" value="TreeGrafter"/>
</dbReference>
<dbReference type="Pfam" id="PF02770">
    <property type="entry name" value="Acyl-CoA_dh_M"/>
    <property type="match status" value="1"/>
</dbReference>
<dbReference type="AlphaFoldDB" id="A0A7T2S9D8"/>
<dbReference type="GO" id="GO:0050660">
    <property type="term" value="F:flavin adenine dinucleotide binding"/>
    <property type="evidence" value="ECO:0007669"/>
    <property type="project" value="InterPro"/>
</dbReference>
<gene>
    <name evidence="8" type="ORF">I6G66_14135</name>
</gene>
<dbReference type="Pfam" id="PF08028">
    <property type="entry name" value="Acyl-CoA_dh_2"/>
    <property type="match status" value="1"/>
</dbReference>
<dbReference type="Proteomes" id="UP000594778">
    <property type="component" value="Chromosome"/>
</dbReference>
<evidence type="ECO:0000256" key="2">
    <source>
        <dbReference type="ARBA" id="ARBA00023002"/>
    </source>
</evidence>
<dbReference type="EMBL" id="CP065668">
    <property type="protein sequence ID" value="QPS11062.1"/>
    <property type="molecule type" value="Genomic_DNA"/>
</dbReference>
<dbReference type="SUPFAM" id="SSF56645">
    <property type="entry name" value="Acyl-CoA dehydrogenase NM domain-like"/>
    <property type="match status" value="1"/>
</dbReference>
<dbReference type="RefSeq" id="WP_197957274.1">
    <property type="nucleotide sequence ID" value="NZ_CP065668.1"/>
</dbReference>
<name>A0A7T2S9D8_DELAC</name>
<keyword evidence="2" id="KW-0560">Oxidoreductase</keyword>
<dbReference type="PIRSF" id="PIRSF016578">
    <property type="entry name" value="HsaA"/>
    <property type="match status" value="1"/>
</dbReference>